<feature type="compositionally biased region" description="Polar residues" evidence="1">
    <location>
        <begin position="135"/>
        <end position="148"/>
    </location>
</feature>
<dbReference type="Proteomes" id="UP000290289">
    <property type="component" value="Chromosome 9"/>
</dbReference>
<feature type="region of interest" description="Disordered" evidence="1">
    <location>
        <begin position="165"/>
        <end position="184"/>
    </location>
</feature>
<feature type="region of interest" description="Disordered" evidence="1">
    <location>
        <begin position="73"/>
        <end position="110"/>
    </location>
</feature>
<feature type="compositionally biased region" description="Basic and acidic residues" evidence="1">
    <location>
        <begin position="255"/>
        <end position="265"/>
    </location>
</feature>
<dbReference type="STRING" id="3750.A0A498J6M6"/>
<dbReference type="PANTHER" id="PTHR35274">
    <property type="entry name" value="E6-LIKE PROTEIN"/>
    <property type="match status" value="1"/>
</dbReference>
<sequence>MASFAKPLPFFFLLVLVCSSFTRIIHARQSVSFSKVTHDNNNNNDKNDNYVMEAEAEAPTPALQVVAEAPELVPTPAPTPSYTERDHGSNSGLYGLGSTNSPSTKETPTTITDVEDQILSEELSGESFDHPKGNYESTNLYNKDNINQDTGYTGNSYYVKNYDSRGGYNRNPPSGGNGISEQQGISKQDIGYTVNSYYVKNFDGRGGYNRNPPGGGNEISEQQGMSDTRFLENGKYYHDVKNEIKNNNFNGNYESDGRGSTRNDVEGYYGNSHSSNEFNTMEEYDRYQKTQGYVP</sequence>
<feature type="region of interest" description="Disordered" evidence="1">
    <location>
        <begin position="123"/>
        <end position="148"/>
    </location>
</feature>
<dbReference type="PANTHER" id="PTHR35274:SF5">
    <property type="entry name" value="PROTEIN E6-LIKE"/>
    <property type="match status" value="1"/>
</dbReference>
<gene>
    <name evidence="3" type="ORF">DVH24_035169</name>
</gene>
<proteinExistence type="predicted"/>
<comment type="caution">
    <text evidence="3">The sequence shown here is derived from an EMBL/GenBank/DDBJ whole genome shotgun (WGS) entry which is preliminary data.</text>
</comment>
<dbReference type="InterPro" id="IPR040290">
    <property type="entry name" value="Prot_E6-like"/>
</dbReference>
<organism evidence="3 4">
    <name type="scientific">Malus domestica</name>
    <name type="common">Apple</name>
    <name type="synonym">Pyrus malus</name>
    <dbReference type="NCBI Taxonomy" id="3750"/>
    <lineage>
        <taxon>Eukaryota</taxon>
        <taxon>Viridiplantae</taxon>
        <taxon>Streptophyta</taxon>
        <taxon>Embryophyta</taxon>
        <taxon>Tracheophyta</taxon>
        <taxon>Spermatophyta</taxon>
        <taxon>Magnoliopsida</taxon>
        <taxon>eudicotyledons</taxon>
        <taxon>Gunneridae</taxon>
        <taxon>Pentapetalae</taxon>
        <taxon>rosids</taxon>
        <taxon>fabids</taxon>
        <taxon>Rosales</taxon>
        <taxon>Rosaceae</taxon>
        <taxon>Amygdaloideae</taxon>
        <taxon>Maleae</taxon>
        <taxon>Malus</taxon>
    </lineage>
</organism>
<accession>A0A498J6M6</accession>
<keyword evidence="2" id="KW-0732">Signal</keyword>
<name>A0A498J6M6_MALDO</name>
<evidence type="ECO:0000256" key="1">
    <source>
        <dbReference type="SAM" id="MobiDB-lite"/>
    </source>
</evidence>
<feature type="compositionally biased region" description="Polar residues" evidence="1">
    <location>
        <begin position="171"/>
        <end position="184"/>
    </location>
</feature>
<dbReference type="AlphaFoldDB" id="A0A498J6M6"/>
<keyword evidence="4" id="KW-1185">Reference proteome</keyword>
<feature type="region of interest" description="Disordered" evidence="1">
    <location>
        <begin position="248"/>
        <end position="295"/>
    </location>
</feature>
<feature type="signal peptide" evidence="2">
    <location>
        <begin position="1"/>
        <end position="27"/>
    </location>
</feature>
<reference evidence="3 4" key="1">
    <citation type="submission" date="2018-10" db="EMBL/GenBank/DDBJ databases">
        <title>A high-quality apple genome assembly.</title>
        <authorList>
            <person name="Hu J."/>
        </authorList>
    </citation>
    <scope>NUCLEOTIDE SEQUENCE [LARGE SCALE GENOMIC DNA]</scope>
    <source>
        <strain evidence="4">cv. HFTH1</strain>
        <tissue evidence="3">Young leaf</tissue>
    </source>
</reference>
<feature type="compositionally biased region" description="Polar residues" evidence="1">
    <location>
        <begin position="89"/>
        <end position="110"/>
    </location>
</feature>
<protein>
    <submittedName>
        <fullName evidence="3">Uncharacterized protein</fullName>
    </submittedName>
</protein>
<evidence type="ECO:0000256" key="2">
    <source>
        <dbReference type="SAM" id="SignalP"/>
    </source>
</evidence>
<evidence type="ECO:0000313" key="4">
    <source>
        <dbReference type="Proteomes" id="UP000290289"/>
    </source>
</evidence>
<feature type="chain" id="PRO_5019842357" evidence="2">
    <location>
        <begin position="28"/>
        <end position="295"/>
    </location>
</feature>
<evidence type="ECO:0000313" key="3">
    <source>
        <dbReference type="EMBL" id="RXH90405.1"/>
    </source>
</evidence>
<dbReference type="EMBL" id="RDQH01000335">
    <property type="protein sequence ID" value="RXH90405.1"/>
    <property type="molecule type" value="Genomic_DNA"/>
</dbReference>